<keyword evidence="11 12" id="KW-0472">Membrane</keyword>
<feature type="compositionally biased region" description="Polar residues" evidence="13">
    <location>
        <begin position="114"/>
        <end position="123"/>
    </location>
</feature>
<evidence type="ECO:0000256" key="9">
    <source>
        <dbReference type="ARBA" id="ARBA00023010"/>
    </source>
</evidence>
<dbReference type="InterPro" id="IPR013875">
    <property type="entry name" value="Pam17"/>
</dbReference>
<evidence type="ECO:0000256" key="1">
    <source>
        <dbReference type="ARBA" id="ARBA00004448"/>
    </source>
</evidence>
<keyword evidence="3 12" id="KW-0813">Transport</keyword>
<dbReference type="GO" id="GO:0030150">
    <property type="term" value="P:protein import into mitochondrial matrix"/>
    <property type="evidence" value="ECO:0007669"/>
    <property type="project" value="UniProtKB-UniRule"/>
</dbReference>
<dbReference type="PANTHER" id="PTHR28021:SF1">
    <property type="entry name" value="PRESEQUENCE TRANSLOCATED-ASSOCIATED MOTOR SUBUNIT PAM17, MITOCHONDRIAL"/>
    <property type="match status" value="1"/>
</dbReference>
<proteinExistence type="inferred from homology"/>
<evidence type="ECO:0000256" key="11">
    <source>
        <dbReference type="ARBA" id="ARBA00023136"/>
    </source>
</evidence>
<keyword evidence="4 12" id="KW-0812">Transmembrane</keyword>
<evidence type="ECO:0000256" key="8">
    <source>
        <dbReference type="ARBA" id="ARBA00022989"/>
    </source>
</evidence>
<evidence type="ECO:0000256" key="10">
    <source>
        <dbReference type="ARBA" id="ARBA00023128"/>
    </source>
</evidence>
<comment type="subcellular location">
    <subcellularLocation>
        <location evidence="1 12">Mitochondrion inner membrane</location>
        <topology evidence="1 12">Multi-pass membrane protein</topology>
    </subcellularLocation>
</comment>
<evidence type="ECO:0000256" key="7">
    <source>
        <dbReference type="ARBA" id="ARBA00022946"/>
    </source>
</evidence>
<comment type="function">
    <text evidence="12">Component of the PAM complex, a complex required for the translocation of transit peptide-containing proteins from the inner membrane into the mitochondrial matrix in an ATP-dependent manner.</text>
</comment>
<evidence type="ECO:0000256" key="6">
    <source>
        <dbReference type="ARBA" id="ARBA00022927"/>
    </source>
</evidence>
<reference evidence="14 15" key="1">
    <citation type="submission" date="2016-06" db="EMBL/GenBank/DDBJ databases">
        <authorList>
            <person name="Kjaerup R.B."/>
            <person name="Dalgaard T.S."/>
            <person name="Juul-Madsen H.R."/>
        </authorList>
    </citation>
    <scope>NUCLEOTIDE SEQUENCE [LARGE SCALE GENOMIC DNA]</scope>
    <source>
        <strain evidence="14 15">Pb300</strain>
    </source>
</reference>
<protein>
    <recommendedName>
        <fullName evidence="12">Presequence translocated-associated motor subunit PAM17</fullName>
    </recommendedName>
</protein>
<evidence type="ECO:0000256" key="2">
    <source>
        <dbReference type="ARBA" id="ARBA00006837"/>
    </source>
</evidence>
<dbReference type="Pfam" id="PF08566">
    <property type="entry name" value="Pam17"/>
    <property type="match status" value="1"/>
</dbReference>
<evidence type="ECO:0000313" key="14">
    <source>
        <dbReference type="EMBL" id="ODH13011.1"/>
    </source>
</evidence>
<organism evidence="14 15">
    <name type="scientific">Paracoccidioides brasiliensis</name>
    <dbReference type="NCBI Taxonomy" id="121759"/>
    <lineage>
        <taxon>Eukaryota</taxon>
        <taxon>Fungi</taxon>
        <taxon>Dikarya</taxon>
        <taxon>Ascomycota</taxon>
        <taxon>Pezizomycotina</taxon>
        <taxon>Eurotiomycetes</taxon>
        <taxon>Eurotiomycetidae</taxon>
        <taxon>Onygenales</taxon>
        <taxon>Ajellomycetaceae</taxon>
        <taxon>Paracoccidioides</taxon>
    </lineage>
</organism>
<feature type="transmembrane region" description="Helical" evidence="12">
    <location>
        <begin position="158"/>
        <end position="179"/>
    </location>
</feature>
<dbReference type="VEuPathDB" id="FungiDB:PADG_08040"/>
<evidence type="ECO:0000313" key="15">
    <source>
        <dbReference type="Proteomes" id="UP000242814"/>
    </source>
</evidence>
<keyword evidence="8 12" id="KW-1133">Transmembrane helix</keyword>
<feature type="compositionally biased region" description="Polar residues" evidence="13">
    <location>
        <begin position="53"/>
        <end position="63"/>
    </location>
</feature>
<dbReference type="VEuPathDB" id="FungiDB:PABG_06577"/>
<comment type="similarity">
    <text evidence="2 12">Belongs to the PAM17 family.</text>
</comment>
<evidence type="ECO:0000256" key="5">
    <source>
        <dbReference type="ARBA" id="ARBA00022792"/>
    </source>
</evidence>
<dbReference type="GO" id="GO:0001405">
    <property type="term" value="C:PAM complex, Tim23 associated import motor"/>
    <property type="evidence" value="ECO:0007669"/>
    <property type="project" value="UniProtKB-UniRule"/>
</dbReference>
<dbReference type="Proteomes" id="UP000242814">
    <property type="component" value="Unassembled WGS sequence"/>
</dbReference>
<evidence type="ECO:0000256" key="3">
    <source>
        <dbReference type="ARBA" id="ARBA00022448"/>
    </source>
</evidence>
<evidence type="ECO:0000256" key="12">
    <source>
        <dbReference type="RuleBase" id="RU367146"/>
    </source>
</evidence>
<evidence type="ECO:0000256" key="13">
    <source>
        <dbReference type="SAM" id="MobiDB-lite"/>
    </source>
</evidence>
<feature type="region of interest" description="Disordered" evidence="13">
    <location>
        <begin position="53"/>
        <end position="138"/>
    </location>
</feature>
<feature type="transmembrane region" description="Helical" evidence="12">
    <location>
        <begin position="199"/>
        <end position="222"/>
    </location>
</feature>
<keyword evidence="10 12" id="KW-0496">Mitochondrion</keyword>
<evidence type="ECO:0000256" key="4">
    <source>
        <dbReference type="ARBA" id="ARBA00022692"/>
    </source>
</evidence>
<dbReference type="EMBL" id="LZYO01000625">
    <property type="protein sequence ID" value="ODH13011.1"/>
    <property type="molecule type" value="Genomic_DNA"/>
</dbReference>
<dbReference type="PANTHER" id="PTHR28021">
    <property type="entry name" value="PRESEQUENCE TRANSLOCATED-ASSOCIATED MOTOR SUBUNIT PAM17, MITOCHONDRIAL"/>
    <property type="match status" value="1"/>
</dbReference>
<comment type="caution">
    <text evidence="14">The sequence shown here is derived from an EMBL/GenBank/DDBJ whole genome shotgun (WGS) entry which is preliminary data.</text>
</comment>
<keyword evidence="9 12" id="KW-0811">Translocation</keyword>
<gene>
    <name evidence="14" type="ORF">ACO22_07690</name>
</gene>
<dbReference type="AlphaFoldDB" id="A0A1D2J3Z6"/>
<keyword evidence="5 12" id="KW-0999">Mitochondrion inner membrane</keyword>
<keyword evidence="6 12" id="KW-0653">Protein transport</keyword>
<feature type="compositionally biased region" description="Polar residues" evidence="13">
    <location>
        <begin position="71"/>
        <end position="92"/>
    </location>
</feature>
<name>A0A1D2J3Z6_PARBR</name>
<accession>A0A1D2J3Z6</accession>
<comment type="subunit">
    <text evidence="12">Component of the PAM complex.</text>
</comment>
<keyword evidence="7" id="KW-0809">Transit peptide</keyword>
<sequence length="292" mass="32014">MSLTVMNGSLRTAVLASRIPCTFSPLILSNAASAAPGSSLHFPVRHQQCKYSTSSFPSAQPQYHQKRRMSTRPSDQSLLKFQQSQVSRNLDQPASSTPPPSIIPNTTPLRSARKVSTQASPSPVRSPDIPSTPGYTSPESMPLDWNSFFRLRASRRKYSLISSIIASVCSTAGGVQVLVANNIDTTGAQALGLDPFIVLGLATASCAALGWLLGPVLGNSLWGLVHRKNKAAVAVKEKEFYNRIKRFRVDPSANSYSNPVPDYYGEKIGSIQGYRQWLKDQRAFNRKRRSFI</sequence>